<organism evidence="1 2">
    <name type="scientific">Halomarina salina</name>
    <dbReference type="NCBI Taxonomy" id="1872699"/>
    <lineage>
        <taxon>Archaea</taxon>
        <taxon>Methanobacteriati</taxon>
        <taxon>Methanobacteriota</taxon>
        <taxon>Stenosarchaea group</taxon>
        <taxon>Halobacteria</taxon>
        <taxon>Halobacteriales</taxon>
        <taxon>Natronomonadaceae</taxon>
        <taxon>Halomarina</taxon>
    </lineage>
</organism>
<comment type="caution">
    <text evidence="1">The sequence shown here is derived from an EMBL/GenBank/DDBJ whole genome shotgun (WGS) entry which is preliminary data.</text>
</comment>
<dbReference type="RefSeq" id="WP_247415695.1">
    <property type="nucleotide sequence ID" value="NZ_JALLGW010000001.1"/>
</dbReference>
<name>A0ABD5RP39_9EURY</name>
<dbReference type="PANTHER" id="PTHR37460:SF1">
    <property type="entry name" value="ENDONUCLEASE III"/>
    <property type="match status" value="1"/>
</dbReference>
<proteinExistence type="predicted"/>
<protein>
    <submittedName>
        <fullName evidence="1">DUF123 domain-containing protein</fullName>
    </submittedName>
</protein>
<dbReference type="PANTHER" id="PTHR37460">
    <property type="entry name" value="ENDONUCLEASE III"/>
    <property type="match status" value="1"/>
</dbReference>
<accession>A0ABD5RP39</accession>
<dbReference type="InterPro" id="IPR002837">
    <property type="entry name" value="DUF123"/>
</dbReference>
<dbReference type="Proteomes" id="UP001596099">
    <property type="component" value="Unassembled WGS sequence"/>
</dbReference>
<sequence>MDGDGTYTLVVGLADDACIAFGAAGERRLPAGAYAYVGTAFGPGGFARVDRHRELARGERDARHWHVDYLLGHPASTVESVVTSDGIDAECAVATRLADEVTAVEHLGASDCGCDTHLFGPEPVEQLAETVTAAHEAARRAH</sequence>
<keyword evidence="2" id="KW-1185">Reference proteome</keyword>
<dbReference type="AlphaFoldDB" id="A0ABD5RP39"/>
<evidence type="ECO:0000313" key="2">
    <source>
        <dbReference type="Proteomes" id="UP001596099"/>
    </source>
</evidence>
<dbReference type="EMBL" id="JBHSQH010000001">
    <property type="protein sequence ID" value="MFC5972416.1"/>
    <property type="molecule type" value="Genomic_DNA"/>
</dbReference>
<dbReference type="Pfam" id="PF01986">
    <property type="entry name" value="DUF123"/>
    <property type="match status" value="1"/>
</dbReference>
<reference evidence="1 2" key="1">
    <citation type="journal article" date="2019" name="Int. J. Syst. Evol. Microbiol.">
        <title>The Global Catalogue of Microorganisms (GCM) 10K type strain sequencing project: providing services to taxonomists for standard genome sequencing and annotation.</title>
        <authorList>
            <consortium name="The Broad Institute Genomics Platform"/>
            <consortium name="The Broad Institute Genome Sequencing Center for Infectious Disease"/>
            <person name="Wu L."/>
            <person name="Ma J."/>
        </authorList>
    </citation>
    <scope>NUCLEOTIDE SEQUENCE [LARGE SCALE GENOMIC DNA]</scope>
    <source>
        <strain evidence="1 2">CGMCC 1.12543</strain>
    </source>
</reference>
<evidence type="ECO:0000313" key="1">
    <source>
        <dbReference type="EMBL" id="MFC5972416.1"/>
    </source>
</evidence>
<gene>
    <name evidence="1" type="ORF">ACFPYI_13830</name>
</gene>
<dbReference type="CDD" id="cd10441">
    <property type="entry name" value="GIY-YIG_COG1833"/>
    <property type="match status" value="1"/>
</dbReference>